<proteinExistence type="predicted"/>
<dbReference type="Proteomes" id="UP000203896">
    <property type="component" value="Segment"/>
</dbReference>
<organism evidence="2 3">
    <name type="scientific">Enterobacteria phage GEC-3S</name>
    <dbReference type="NCBI Taxonomy" id="1222338"/>
    <lineage>
        <taxon>Viruses</taxon>
        <taxon>Duplodnaviria</taxon>
        <taxon>Heunggongvirae</taxon>
        <taxon>Uroviricota</taxon>
        <taxon>Caudoviricetes</taxon>
        <taxon>Pantevenvirales</taxon>
        <taxon>Straboviridae</taxon>
        <taxon>Krischvirus</taxon>
        <taxon>Krischvirus gec3s</taxon>
    </lineage>
</organism>
<dbReference type="Pfam" id="PF21241">
    <property type="entry name" value="UvsW_N"/>
    <property type="match status" value="1"/>
</dbReference>
<dbReference type="GO" id="GO:0005524">
    <property type="term" value="F:ATP binding"/>
    <property type="evidence" value="ECO:0007669"/>
    <property type="project" value="InterPro"/>
</dbReference>
<accession>A0A0B7MRL8</accession>
<dbReference type="SUPFAM" id="SSF52540">
    <property type="entry name" value="P-loop containing nucleoside triphosphate hydrolases"/>
    <property type="match status" value="2"/>
</dbReference>
<dbReference type="PANTHER" id="PTHR47396:SF1">
    <property type="entry name" value="ATP-DEPENDENT HELICASE IRC3-RELATED"/>
    <property type="match status" value="1"/>
</dbReference>
<dbReference type="EMBL" id="HE978309">
    <property type="protein sequence ID" value="CEO90778.1"/>
    <property type="molecule type" value="Genomic_DNA"/>
</dbReference>
<keyword evidence="2" id="KW-0067">ATP-binding</keyword>
<dbReference type="PANTHER" id="PTHR47396">
    <property type="entry name" value="TYPE I RESTRICTION ENZYME ECOKI R PROTEIN"/>
    <property type="match status" value="1"/>
</dbReference>
<dbReference type="Gene3D" id="3.30.780.20">
    <property type="match status" value="1"/>
</dbReference>
<evidence type="ECO:0000313" key="3">
    <source>
        <dbReference type="Proteomes" id="UP000203896"/>
    </source>
</evidence>
<dbReference type="CDD" id="cd18031">
    <property type="entry name" value="DEXHc_UvsW"/>
    <property type="match status" value="1"/>
</dbReference>
<protein>
    <submittedName>
        <fullName evidence="2">Putative RNA-DNA and DNA-DNA helicase ATPase</fullName>
    </submittedName>
</protein>
<name>A0A0B7MRL8_9CAUD</name>
<dbReference type="KEGG" id="vg:23301212"/>
<dbReference type="GeneID" id="23301212"/>
<dbReference type="SMART" id="SM00487">
    <property type="entry name" value="DEXDc"/>
    <property type="match status" value="1"/>
</dbReference>
<dbReference type="GO" id="GO:0003677">
    <property type="term" value="F:DNA binding"/>
    <property type="evidence" value="ECO:0007669"/>
    <property type="project" value="InterPro"/>
</dbReference>
<gene>
    <name evidence="2" type="primary">uvsW</name>
    <name evidence="2" type="ORF">BN201_0175</name>
</gene>
<dbReference type="InterPro" id="IPR006935">
    <property type="entry name" value="Helicase/UvrB_N"/>
</dbReference>
<dbReference type="InterPro" id="IPR014001">
    <property type="entry name" value="Helicase_ATP-bd"/>
</dbReference>
<dbReference type="InterPro" id="IPR050742">
    <property type="entry name" value="Helicase_Restrict-Modif_Enz"/>
</dbReference>
<dbReference type="GO" id="GO:0004386">
    <property type="term" value="F:helicase activity"/>
    <property type="evidence" value="ECO:0007669"/>
    <property type="project" value="UniProtKB-KW"/>
</dbReference>
<dbReference type="SMART" id="SM00490">
    <property type="entry name" value="HELICc"/>
    <property type="match status" value="1"/>
</dbReference>
<dbReference type="Pfam" id="PF04851">
    <property type="entry name" value="ResIII"/>
    <property type="match status" value="1"/>
</dbReference>
<keyword evidence="2" id="KW-0378">Hydrolase</keyword>
<keyword evidence="2" id="KW-0347">Helicase</keyword>
<keyword evidence="3" id="KW-1185">Reference proteome</keyword>
<dbReference type="InterPro" id="IPR001650">
    <property type="entry name" value="Helicase_C-like"/>
</dbReference>
<reference evidence="2 3" key="1">
    <citation type="submission" date="2012-08" db="EMBL/GenBank/DDBJ databases">
        <title>Selection and characterization of a candidate therapeutic bacteriophage that lyses the German Escherichia coli O104:H4 outbreak strain.</title>
        <authorList>
            <person name="Merabishvilli M."/>
            <person name="De Vos D."/>
            <person name="Verbeken G."/>
            <person name="Kropinski A."/>
            <person name="Vandenheuvel D."/>
            <person name="Lavigne R."/>
            <person name="Wattiau P."/>
            <person name="Mast J."/>
            <person name="Ragimbeau C."/>
            <person name="Mossong J."/>
            <person name="Scheres J."/>
            <person name="Chanishvili N."/>
            <person name="Vaneechoutte M."/>
            <person name="Pirnay J.P."/>
        </authorList>
    </citation>
    <scope>NUCLEOTIDE SEQUENCE [LARGE SCALE GENOMIC DNA]</scope>
</reference>
<feature type="domain" description="Helicase ATP-binding" evidence="1">
    <location>
        <begin position="123"/>
        <end position="278"/>
    </location>
</feature>
<dbReference type="OrthoDB" id="2008at10239"/>
<dbReference type="InterPro" id="IPR049409">
    <property type="entry name" value="UvsW_N"/>
</dbReference>
<keyword evidence="2" id="KW-0547">Nucleotide-binding</keyword>
<dbReference type="Pfam" id="PF00271">
    <property type="entry name" value="Helicase_C"/>
    <property type="match status" value="1"/>
</dbReference>
<dbReference type="InterPro" id="IPR049430">
    <property type="entry name" value="UvsW_N_sf"/>
</dbReference>
<evidence type="ECO:0000259" key="1">
    <source>
        <dbReference type="PROSITE" id="PS51192"/>
    </source>
</evidence>
<dbReference type="GO" id="GO:0016787">
    <property type="term" value="F:hydrolase activity"/>
    <property type="evidence" value="ECO:0007669"/>
    <property type="project" value="InterPro"/>
</dbReference>
<dbReference type="Gene3D" id="3.40.50.300">
    <property type="entry name" value="P-loop containing nucleotide triphosphate hydrolases"/>
    <property type="match status" value="2"/>
</dbReference>
<dbReference type="InterPro" id="IPR027417">
    <property type="entry name" value="P-loop_NTPase"/>
</dbReference>
<dbReference type="RefSeq" id="YP_009118858.1">
    <property type="nucleotide sequence ID" value="NC_025425.1"/>
</dbReference>
<dbReference type="PROSITE" id="PS51192">
    <property type="entry name" value="HELICASE_ATP_BIND_1"/>
    <property type="match status" value="1"/>
</dbReference>
<sequence>MQDIKIHFLNYSHVQIECSDSILLEMRDYFSFEVEGARFQKRFKYGGWDGRIRLLDYNGKLPIGLTKTVGIFAKNMGYSVWVDPRLFEKEQVTEEEITKWCNDLELYSGANRITPHWYQSKAVFEGIHHKRRMLVLPTSAGKSAIACMLSRWYLENYEGKVLIIVPTTSLVLQMRDDFVDYRQFPYEAIHTIMSGTSKHVGDRLIVVSTWQSACKQPSEWFQQFGMVIVDECHKATAKNLLNIVTDMDHCQFKIGMTGSPRDGKANMMQYVGLFGDISKIVSIDRLMEEGQVTKLKINCLFLRYTDEECSAVKGREYAEEIKYITSNPRRNKFACNLALKLAKKGENVFLMFRNTKHGKLMYDALQKVHDKVYYIDGGVKTEERDEFKKMAEGDTGIICVASYGVFSTGVSIKNLHHVIFGHPVKESTIVRQSIGRALRKHGSKDIATVWDLIDHLAVKTKSKNAKKQFSHLNYALKHALERIKIYNTDRFEYVTKTIEI</sequence>
<evidence type="ECO:0000313" key="2">
    <source>
        <dbReference type="EMBL" id="CEO90778.1"/>
    </source>
</evidence>